<reference evidence="1 2" key="1">
    <citation type="submission" date="2019-02" db="EMBL/GenBank/DDBJ databases">
        <title>Deep-cultivation of Planctomycetes and their phenomic and genomic characterization uncovers novel biology.</title>
        <authorList>
            <person name="Wiegand S."/>
            <person name="Jogler M."/>
            <person name="Boedeker C."/>
            <person name="Pinto D."/>
            <person name="Vollmers J."/>
            <person name="Rivas-Marin E."/>
            <person name="Kohn T."/>
            <person name="Peeters S.H."/>
            <person name="Heuer A."/>
            <person name="Rast P."/>
            <person name="Oberbeckmann S."/>
            <person name="Bunk B."/>
            <person name="Jeske O."/>
            <person name="Meyerdierks A."/>
            <person name="Storesund J.E."/>
            <person name="Kallscheuer N."/>
            <person name="Luecker S."/>
            <person name="Lage O.M."/>
            <person name="Pohl T."/>
            <person name="Merkel B.J."/>
            <person name="Hornburger P."/>
            <person name="Mueller R.-W."/>
            <person name="Bruemmer F."/>
            <person name="Labrenz M."/>
            <person name="Spormann A.M."/>
            <person name="Op den Camp H."/>
            <person name="Overmann J."/>
            <person name="Amann R."/>
            <person name="Jetten M.S.M."/>
            <person name="Mascher T."/>
            <person name="Medema M.H."/>
            <person name="Devos D.P."/>
            <person name="Kaster A.-K."/>
            <person name="Ovreas L."/>
            <person name="Rohde M."/>
            <person name="Galperin M.Y."/>
            <person name="Jogler C."/>
        </authorList>
    </citation>
    <scope>NUCLEOTIDE SEQUENCE [LARGE SCALE GENOMIC DNA]</scope>
    <source>
        <strain evidence="1 2">Pan265</strain>
    </source>
</reference>
<dbReference type="KEGG" id="mcad:Pan265_22990"/>
<evidence type="ECO:0000313" key="2">
    <source>
        <dbReference type="Proteomes" id="UP000320386"/>
    </source>
</evidence>
<evidence type="ECO:0000313" key="1">
    <source>
        <dbReference type="EMBL" id="QDU72434.1"/>
    </source>
</evidence>
<proteinExistence type="predicted"/>
<dbReference type="AlphaFoldDB" id="A0A518BZP0"/>
<organism evidence="1 2">
    <name type="scientific">Mucisphaera calidilacus</name>
    <dbReference type="NCBI Taxonomy" id="2527982"/>
    <lineage>
        <taxon>Bacteria</taxon>
        <taxon>Pseudomonadati</taxon>
        <taxon>Planctomycetota</taxon>
        <taxon>Phycisphaerae</taxon>
        <taxon>Phycisphaerales</taxon>
        <taxon>Phycisphaeraceae</taxon>
        <taxon>Mucisphaera</taxon>
    </lineage>
</organism>
<protein>
    <submittedName>
        <fullName evidence="1">Uncharacterized protein</fullName>
    </submittedName>
</protein>
<sequence>MRVAVVLMGLMIGACVLTGCARHQLRGVVVAGSSTGYEVVSVDALPAQGLANARVEVVLHPSSLDRRVLPAAETTHNGRFAFEPHWFDDDPVYLDIDAEIHVSAPGMASLTERITIPRGGDELLIRLADPNLPGSRVGEDDLYREALRHREAFERR</sequence>
<dbReference type="PROSITE" id="PS51257">
    <property type="entry name" value="PROKAR_LIPOPROTEIN"/>
    <property type="match status" value="1"/>
</dbReference>
<dbReference type="RefSeq" id="WP_145446600.1">
    <property type="nucleotide sequence ID" value="NZ_CP036280.1"/>
</dbReference>
<keyword evidence="2" id="KW-1185">Reference proteome</keyword>
<gene>
    <name evidence="1" type="ORF">Pan265_22990</name>
</gene>
<dbReference type="EMBL" id="CP036280">
    <property type="protein sequence ID" value="QDU72434.1"/>
    <property type="molecule type" value="Genomic_DNA"/>
</dbReference>
<accession>A0A518BZP0</accession>
<name>A0A518BZP0_9BACT</name>
<dbReference type="Proteomes" id="UP000320386">
    <property type="component" value="Chromosome"/>
</dbReference>